<dbReference type="Pfam" id="PF08241">
    <property type="entry name" value="Methyltransf_11"/>
    <property type="match status" value="1"/>
</dbReference>
<keyword evidence="2" id="KW-0489">Methyltransferase</keyword>
<dbReference type="GO" id="GO:0032259">
    <property type="term" value="P:methylation"/>
    <property type="evidence" value="ECO:0007669"/>
    <property type="project" value="UniProtKB-KW"/>
</dbReference>
<accession>A0AAU7CDP8</accession>
<reference evidence="2" key="1">
    <citation type="submission" date="2024-05" db="EMBL/GenBank/DDBJ databases">
        <title>Planctomycetes of the genus Singulisphaera possess chitinolytic capabilities.</title>
        <authorList>
            <person name="Ivanova A."/>
        </authorList>
    </citation>
    <scope>NUCLEOTIDE SEQUENCE</scope>
    <source>
        <strain evidence="2">Ch08T</strain>
    </source>
</reference>
<evidence type="ECO:0000259" key="1">
    <source>
        <dbReference type="Pfam" id="PF08241"/>
    </source>
</evidence>
<dbReference type="AlphaFoldDB" id="A0AAU7CDP8"/>
<organism evidence="2">
    <name type="scientific">Singulisphaera sp. Ch08</name>
    <dbReference type="NCBI Taxonomy" id="3120278"/>
    <lineage>
        <taxon>Bacteria</taxon>
        <taxon>Pseudomonadati</taxon>
        <taxon>Planctomycetota</taxon>
        <taxon>Planctomycetia</taxon>
        <taxon>Isosphaerales</taxon>
        <taxon>Isosphaeraceae</taxon>
        <taxon>Singulisphaera</taxon>
    </lineage>
</organism>
<keyword evidence="2" id="KW-0808">Transferase</keyword>
<dbReference type="CDD" id="cd02440">
    <property type="entry name" value="AdoMet_MTases"/>
    <property type="match status" value="1"/>
</dbReference>
<dbReference type="PANTHER" id="PTHR43861">
    <property type="entry name" value="TRANS-ACONITATE 2-METHYLTRANSFERASE-RELATED"/>
    <property type="match status" value="1"/>
</dbReference>
<dbReference type="Gene3D" id="3.40.50.150">
    <property type="entry name" value="Vaccinia Virus protein VP39"/>
    <property type="match status" value="1"/>
</dbReference>
<dbReference type="EMBL" id="CP155447">
    <property type="protein sequence ID" value="XBH03163.1"/>
    <property type="molecule type" value="Genomic_DNA"/>
</dbReference>
<dbReference type="InterPro" id="IPR013216">
    <property type="entry name" value="Methyltransf_11"/>
</dbReference>
<dbReference type="GO" id="GO:0008757">
    <property type="term" value="F:S-adenosylmethionine-dependent methyltransferase activity"/>
    <property type="evidence" value="ECO:0007669"/>
    <property type="project" value="InterPro"/>
</dbReference>
<proteinExistence type="predicted"/>
<gene>
    <name evidence="2" type="ORF">V5E97_33385</name>
</gene>
<feature type="domain" description="Methyltransferase type 11" evidence="1">
    <location>
        <begin position="108"/>
        <end position="201"/>
    </location>
</feature>
<dbReference type="SUPFAM" id="SSF53335">
    <property type="entry name" value="S-adenosyl-L-methionine-dependent methyltransferases"/>
    <property type="match status" value="1"/>
</dbReference>
<protein>
    <submittedName>
        <fullName evidence="2">Class I SAM-dependent methyltransferase</fullName>
    </submittedName>
</protein>
<dbReference type="InterPro" id="IPR029063">
    <property type="entry name" value="SAM-dependent_MTases_sf"/>
</dbReference>
<dbReference type="RefSeq" id="WP_406695900.1">
    <property type="nucleotide sequence ID" value="NZ_CP155447.1"/>
</dbReference>
<evidence type="ECO:0000313" key="2">
    <source>
        <dbReference type="EMBL" id="XBH03163.1"/>
    </source>
</evidence>
<sequence>MRKLESLVRGLKCPSHKQRLVVECQGELGRGVPWPVGVLQCPSGCTFPIRGGIPRFTDRDHYAEPFGLQWRRYQKTQLDSYTGLPISRERLERCLGMPLEALAGKRILECGSGAGRFTELLLGRGDLLVSLDLSDAVDANLKNCGGRDPYLLIQADINSSPLPKRSFDVCICLGVLQHTPSPEQAIRSLVEHLAPGGLLVIDHYTRYSGPLALSNYLTLGYPLRHVFKRLGPEAGLRATTALTAFCDPIRRRTCRVHWLDRIASRFFPMICYYNEYPGVDPKIVYDLNELDTHDALTDFYKHRRTRAQIDAYLKSLGLIQVECSKGGIGVEARAIVPPDERCPSSATVNGMVLSGGDLQRTS</sequence>
<name>A0AAU7CDP8_9BACT</name>